<dbReference type="Proteomes" id="UP000225740">
    <property type="component" value="Unassembled WGS sequence"/>
</dbReference>
<accession>A0A2G1W275</accession>
<comment type="caution">
    <text evidence="1">The sequence shown here is derived from an EMBL/GenBank/DDBJ whole genome shotgun (WGS) entry which is preliminary data.</text>
</comment>
<gene>
    <name evidence="1" type="ORF">CEE69_21755</name>
</gene>
<protein>
    <submittedName>
        <fullName evidence="1">Uncharacterized protein</fullName>
    </submittedName>
</protein>
<dbReference type="EMBL" id="NIZW01000019">
    <property type="protein sequence ID" value="PHQ33095.1"/>
    <property type="molecule type" value="Genomic_DNA"/>
</dbReference>
<dbReference type="AlphaFoldDB" id="A0A2G1W275"/>
<evidence type="ECO:0000313" key="2">
    <source>
        <dbReference type="Proteomes" id="UP000225740"/>
    </source>
</evidence>
<name>A0A2G1W275_9BACT</name>
<sequence length="51" mass="5527">MRAEHRKRRALPSPEFSLNARIPTLPNCVQEGDFNLASTALQNCTTSAVGG</sequence>
<reference evidence="1 2" key="1">
    <citation type="submission" date="2017-06" db="EMBL/GenBank/DDBJ databases">
        <title>Description of Rhodopirellula bahusiensis sp. nov.</title>
        <authorList>
            <person name="Kizina J."/>
            <person name="Harder J."/>
        </authorList>
    </citation>
    <scope>NUCLEOTIDE SEQUENCE [LARGE SCALE GENOMIC DNA]</scope>
    <source>
        <strain evidence="1 2">SWK21</strain>
    </source>
</reference>
<keyword evidence="2" id="KW-1185">Reference proteome</keyword>
<organism evidence="1 2">
    <name type="scientific">Rhodopirellula bahusiensis</name>
    <dbReference type="NCBI Taxonomy" id="2014065"/>
    <lineage>
        <taxon>Bacteria</taxon>
        <taxon>Pseudomonadati</taxon>
        <taxon>Planctomycetota</taxon>
        <taxon>Planctomycetia</taxon>
        <taxon>Pirellulales</taxon>
        <taxon>Pirellulaceae</taxon>
        <taxon>Rhodopirellula</taxon>
    </lineage>
</organism>
<proteinExistence type="predicted"/>
<dbReference type="InterPro" id="IPR011476">
    <property type="entry name" value="DUF1582"/>
</dbReference>
<evidence type="ECO:0000313" key="1">
    <source>
        <dbReference type="EMBL" id="PHQ33095.1"/>
    </source>
</evidence>
<dbReference type="Pfam" id="PF07621">
    <property type="entry name" value="DUF1582"/>
    <property type="match status" value="1"/>
</dbReference>